<evidence type="ECO:0000256" key="3">
    <source>
        <dbReference type="ARBA" id="ARBA00022692"/>
    </source>
</evidence>
<dbReference type="PANTHER" id="PTHR35007">
    <property type="entry name" value="INTEGRAL MEMBRANE PROTEIN-RELATED"/>
    <property type="match status" value="1"/>
</dbReference>
<sequence length="306" mass="33977">MNTLNWLVASQILAFLAVATVVLQWLWFNLRQQRQIKDAVERRLALGTENGSAPPVDQVLSGKLERLLVPAGIRLSDSQVMVVGAFLIVLVVAIFLLQGAVAALVAMALVVMTLLLYWKFRFEQQRRRINEELPGIMETALRYMDAGRSLEQSLVESFREAHPVFDPLAFRLRSAVEAGRDYTSLFEDFSSLYKIPSLILVSIALRTSARFGSSIRPIMQQVAASLRSQQELRREFMAATSETRFTAGAFAIIPMGLAAYMILMNESYSEVLLKTSTGHTMLVVAGVLQGLGILVILKMIQGVGRV</sequence>
<evidence type="ECO:0000256" key="5">
    <source>
        <dbReference type="ARBA" id="ARBA00023136"/>
    </source>
</evidence>
<dbReference type="GO" id="GO:0005886">
    <property type="term" value="C:plasma membrane"/>
    <property type="evidence" value="ECO:0007669"/>
    <property type="project" value="UniProtKB-SubCell"/>
</dbReference>
<evidence type="ECO:0000256" key="1">
    <source>
        <dbReference type="ARBA" id="ARBA00004651"/>
    </source>
</evidence>
<comment type="caution">
    <text evidence="8">The sequence shown here is derived from an EMBL/GenBank/DDBJ whole genome shotgun (WGS) entry which is preliminary data.</text>
</comment>
<feature type="transmembrane region" description="Helical" evidence="6">
    <location>
        <begin position="6"/>
        <end position="28"/>
    </location>
</feature>
<dbReference type="InterPro" id="IPR018076">
    <property type="entry name" value="T2SS_GspF_dom"/>
</dbReference>
<dbReference type="RefSeq" id="WP_080530177.1">
    <property type="nucleotide sequence ID" value="NZ_CP012331.1"/>
</dbReference>
<keyword evidence="2" id="KW-1003">Cell membrane</keyword>
<protein>
    <submittedName>
        <fullName evidence="8">Type II secretion system F family protein</fullName>
    </submittedName>
</protein>
<evidence type="ECO:0000256" key="2">
    <source>
        <dbReference type="ARBA" id="ARBA00022475"/>
    </source>
</evidence>
<keyword evidence="3 6" id="KW-0812">Transmembrane</keyword>
<comment type="subcellular location">
    <subcellularLocation>
        <location evidence="1">Cell membrane</location>
        <topology evidence="1">Multi-pass membrane protein</topology>
    </subcellularLocation>
</comment>
<gene>
    <name evidence="8" type="ORF">LZG35_18515</name>
</gene>
<dbReference type="KEGG" id="axe:P40_00980"/>
<evidence type="ECO:0000256" key="4">
    <source>
        <dbReference type="ARBA" id="ARBA00022989"/>
    </source>
</evidence>
<feature type="transmembrane region" description="Helical" evidence="6">
    <location>
        <begin position="80"/>
        <end position="97"/>
    </location>
</feature>
<name>A0A9Q3W815_9GAMM</name>
<feature type="transmembrane region" description="Helical" evidence="6">
    <location>
        <begin position="243"/>
        <end position="262"/>
    </location>
</feature>
<dbReference type="EMBL" id="JAJVKT010000027">
    <property type="protein sequence ID" value="MCE7510636.1"/>
    <property type="molecule type" value="Genomic_DNA"/>
</dbReference>
<reference evidence="8" key="1">
    <citation type="submission" date="2022-01" db="EMBL/GenBank/DDBJ databases">
        <authorList>
            <person name="Karlyshev A.V."/>
            <person name="Jaspars M."/>
        </authorList>
    </citation>
    <scope>NUCLEOTIDE SEQUENCE</scope>
    <source>
        <strain evidence="8">AGSA3-2</strain>
    </source>
</reference>
<proteinExistence type="predicted"/>
<dbReference type="Pfam" id="PF00482">
    <property type="entry name" value="T2SSF"/>
    <property type="match status" value="1"/>
</dbReference>
<evidence type="ECO:0000313" key="9">
    <source>
        <dbReference type="Proteomes" id="UP001107961"/>
    </source>
</evidence>
<keyword evidence="4 6" id="KW-1133">Transmembrane helix</keyword>
<accession>A0A9Q3W815</accession>
<organism evidence="8 9">
    <name type="scientific">Alloalcanivorax xenomutans</name>
    <dbReference type="NCBI Taxonomy" id="1094342"/>
    <lineage>
        <taxon>Bacteria</taxon>
        <taxon>Pseudomonadati</taxon>
        <taxon>Pseudomonadota</taxon>
        <taxon>Gammaproteobacteria</taxon>
        <taxon>Oceanospirillales</taxon>
        <taxon>Alcanivoracaceae</taxon>
        <taxon>Alloalcanivorax</taxon>
    </lineage>
</organism>
<evidence type="ECO:0000256" key="6">
    <source>
        <dbReference type="SAM" id="Phobius"/>
    </source>
</evidence>
<dbReference type="AlphaFoldDB" id="A0A9Q3W815"/>
<dbReference type="Proteomes" id="UP001107961">
    <property type="component" value="Unassembled WGS sequence"/>
</dbReference>
<feature type="transmembrane region" description="Helical" evidence="6">
    <location>
        <begin position="103"/>
        <end position="120"/>
    </location>
</feature>
<evidence type="ECO:0000259" key="7">
    <source>
        <dbReference type="Pfam" id="PF00482"/>
    </source>
</evidence>
<feature type="domain" description="Type II secretion system protein GspF" evidence="7">
    <location>
        <begin position="143"/>
        <end position="262"/>
    </location>
</feature>
<keyword evidence="5 6" id="KW-0472">Membrane</keyword>
<keyword evidence="9" id="KW-1185">Reference proteome</keyword>
<evidence type="ECO:0000313" key="8">
    <source>
        <dbReference type="EMBL" id="MCE7510636.1"/>
    </source>
</evidence>
<dbReference type="PANTHER" id="PTHR35007:SF1">
    <property type="entry name" value="PILUS ASSEMBLY PROTEIN"/>
    <property type="match status" value="1"/>
</dbReference>
<feature type="transmembrane region" description="Helical" evidence="6">
    <location>
        <begin position="282"/>
        <end position="300"/>
    </location>
</feature>